<reference evidence="3" key="1">
    <citation type="submission" date="2020-08" db="EMBL/GenBank/DDBJ databases">
        <title>Genome public.</title>
        <authorList>
            <person name="Liu C."/>
            <person name="Sun Q."/>
        </authorList>
    </citation>
    <scope>NUCLEOTIDE SEQUENCE</scope>
    <source>
        <strain evidence="3">NSJ-53</strain>
    </source>
</reference>
<dbReference type="GO" id="GO:0009307">
    <property type="term" value="P:DNA restriction-modification system"/>
    <property type="evidence" value="ECO:0007669"/>
    <property type="project" value="InterPro"/>
</dbReference>
<dbReference type="InterPro" id="IPR052906">
    <property type="entry name" value="Type_IV_Methyl-Rstrct_Enzyme"/>
</dbReference>
<evidence type="ECO:0000313" key="3">
    <source>
        <dbReference type="EMBL" id="MBC8530630.1"/>
    </source>
</evidence>
<accession>A0A926HPF1</accession>
<protein>
    <submittedName>
        <fullName evidence="3">Restriction endonuclease</fullName>
    </submittedName>
</protein>
<name>A0A926HPF1_9FIRM</name>
<dbReference type="Proteomes" id="UP000623172">
    <property type="component" value="Unassembled WGS sequence"/>
</dbReference>
<organism evidence="3 4">
    <name type="scientific">Gehongia tenuis</name>
    <dbReference type="NCBI Taxonomy" id="2763655"/>
    <lineage>
        <taxon>Bacteria</taxon>
        <taxon>Bacillati</taxon>
        <taxon>Bacillota</taxon>
        <taxon>Clostridia</taxon>
        <taxon>Christensenellales</taxon>
        <taxon>Christensenellaceae</taxon>
        <taxon>Gehongia</taxon>
    </lineage>
</organism>
<dbReference type="InterPro" id="IPR011335">
    <property type="entry name" value="Restrct_endonuc-II-like"/>
</dbReference>
<feature type="domain" description="Restriction endonuclease type IV Mrr" evidence="2">
    <location>
        <begin position="124"/>
        <end position="241"/>
    </location>
</feature>
<sequence>MAWARTFLRKYGVLENSARGVWTLTPAYARVETIDGREIARTINRLRREARAGGTSPGSGDGMSDGPMADIPAPNGATADGPAGPFGEGGPANGFGGEADLSTGELDMDAPTSWRDQLMAALMALEPAAFERLTQRLLRECGFVRVEVTGRTGDQGIDGTGIVRLNNVMSFPMVFQCKRYRDGHSVSSGEMRDFRGAMVGRTDKGLFITTSTFTKAAREEANKAGAPPIDLIDGERILDLLCELELGVRPVITYEVDETWFDNL</sequence>
<evidence type="ECO:0000259" key="2">
    <source>
        <dbReference type="Pfam" id="PF04471"/>
    </source>
</evidence>
<evidence type="ECO:0000256" key="1">
    <source>
        <dbReference type="SAM" id="MobiDB-lite"/>
    </source>
</evidence>
<dbReference type="PANTHER" id="PTHR30015:SF7">
    <property type="entry name" value="TYPE IV METHYL-DIRECTED RESTRICTION ENZYME ECOKMRR"/>
    <property type="match status" value="1"/>
</dbReference>
<dbReference type="InterPro" id="IPR011856">
    <property type="entry name" value="tRNA_endonuc-like_dom_sf"/>
</dbReference>
<feature type="compositionally biased region" description="Gly residues" evidence="1">
    <location>
        <begin position="84"/>
        <end position="97"/>
    </location>
</feature>
<dbReference type="GO" id="GO:0015666">
    <property type="term" value="F:restriction endodeoxyribonuclease activity"/>
    <property type="evidence" value="ECO:0007669"/>
    <property type="project" value="TreeGrafter"/>
</dbReference>
<keyword evidence="3" id="KW-0255">Endonuclease</keyword>
<comment type="caution">
    <text evidence="3">The sequence shown here is derived from an EMBL/GenBank/DDBJ whole genome shotgun (WGS) entry which is preliminary data.</text>
</comment>
<feature type="region of interest" description="Disordered" evidence="1">
    <location>
        <begin position="46"/>
        <end position="107"/>
    </location>
</feature>
<keyword evidence="4" id="KW-1185">Reference proteome</keyword>
<keyword evidence="3" id="KW-0378">Hydrolase</keyword>
<gene>
    <name evidence="3" type="ORF">H8696_02045</name>
</gene>
<dbReference type="InterPro" id="IPR007560">
    <property type="entry name" value="Restrct_endonuc_IV_Mrr"/>
</dbReference>
<dbReference type="PANTHER" id="PTHR30015">
    <property type="entry name" value="MRR RESTRICTION SYSTEM PROTEIN"/>
    <property type="match status" value="1"/>
</dbReference>
<dbReference type="SUPFAM" id="SSF52980">
    <property type="entry name" value="Restriction endonuclease-like"/>
    <property type="match status" value="1"/>
</dbReference>
<evidence type="ECO:0000313" key="4">
    <source>
        <dbReference type="Proteomes" id="UP000623172"/>
    </source>
</evidence>
<dbReference type="AlphaFoldDB" id="A0A926HPF1"/>
<keyword evidence="3" id="KW-0540">Nuclease</keyword>
<dbReference type="Pfam" id="PF04471">
    <property type="entry name" value="Mrr_cat"/>
    <property type="match status" value="1"/>
</dbReference>
<proteinExistence type="predicted"/>
<dbReference type="EMBL" id="JACRSR010000001">
    <property type="protein sequence ID" value="MBC8530630.1"/>
    <property type="molecule type" value="Genomic_DNA"/>
</dbReference>
<dbReference type="Gene3D" id="3.40.1350.10">
    <property type="match status" value="1"/>
</dbReference>
<dbReference type="GO" id="GO:0003677">
    <property type="term" value="F:DNA binding"/>
    <property type="evidence" value="ECO:0007669"/>
    <property type="project" value="InterPro"/>
</dbReference>